<feature type="compositionally biased region" description="Polar residues" evidence="1">
    <location>
        <begin position="260"/>
        <end position="271"/>
    </location>
</feature>
<sequence>MLKYLAKISMDIFPSVLATIIGAYIVNHYINARPAADTPASVMAPADAGKSGKPADVANLPAPGVKAKGVSEKSISDKSASDKPAAEKPAETKPAESKPAESKAADVAPGETASHSRTAAHEKAVAKSTPAAPTAAPVVEANSAAAAASPAATPDANDLARAAIERLRKSPEGKAAEKAAEAKSSEIKPVEARSSETRSSETKASETKATERTPEPAVQEASRTPEAPRVVTAVPSMVRPLPPPINVSTPSPEAYGNGGASQANPSYTASVGNDDPNRLTPPADIPVPMIAPPLDLRADAGATTPRPKTNVADEMLSGMKSMFHAVLPKSATPD</sequence>
<feature type="compositionally biased region" description="Low complexity" evidence="1">
    <location>
        <begin position="126"/>
        <end position="157"/>
    </location>
</feature>
<comment type="caution">
    <text evidence="2">The sequence shown here is derived from an EMBL/GenBank/DDBJ whole genome shotgun (WGS) entry which is preliminary data.</text>
</comment>
<keyword evidence="3" id="KW-1185">Reference proteome</keyword>
<evidence type="ECO:0000313" key="2">
    <source>
        <dbReference type="EMBL" id="TYL79377.1"/>
    </source>
</evidence>
<dbReference type="Proteomes" id="UP000324853">
    <property type="component" value="Unassembled WGS sequence"/>
</dbReference>
<protein>
    <recommendedName>
        <fullName evidence="4">Cell envelope biogenesis protein TolA</fullName>
    </recommendedName>
</protein>
<dbReference type="EMBL" id="VSSR01000045">
    <property type="protein sequence ID" value="TYL79377.1"/>
    <property type="molecule type" value="Genomic_DNA"/>
</dbReference>
<dbReference type="AlphaFoldDB" id="A0A5S4WDE2"/>
<name>A0A5S4WDE2_9BRAD</name>
<proteinExistence type="predicted"/>
<feature type="compositionally biased region" description="Basic and acidic residues" evidence="1">
    <location>
        <begin position="69"/>
        <end position="104"/>
    </location>
</feature>
<reference evidence="2 3" key="1">
    <citation type="submission" date="2019-08" db="EMBL/GenBank/DDBJ databases">
        <title>Bradyrhizobium hipponensis sp. nov., a rhizobium isolated from a Lupinus angustifolius root nodule in Tunisia.</title>
        <authorList>
            <person name="Off K."/>
            <person name="Rejili M."/>
            <person name="Mars M."/>
            <person name="Brachmann A."/>
            <person name="Marin M."/>
        </authorList>
    </citation>
    <scope>NUCLEOTIDE SEQUENCE [LARGE SCALE GENOMIC DNA]</scope>
    <source>
        <strain evidence="2 3">CTAW11</strain>
    </source>
</reference>
<accession>A0A5S4WDE2</accession>
<evidence type="ECO:0000313" key="3">
    <source>
        <dbReference type="Proteomes" id="UP000324853"/>
    </source>
</evidence>
<dbReference type="RefSeq" id="WP_148753974.1">
    <property type="nucleotide sequence ID" value="NZ_VSSR01000045.1"/>
</dbReference>
<evidence type="ECO:0008006" key="4">
    <source>
        <dbReference type="Google" id="ProtNLM"/>
    </source>
</evidence>
<dbReference type="OrthoDB" id="8229941at2"/>
<evidence type="ECO:0000256" key="1">
    <source>
        <dbReference type="SAM" id="MobiDB-lite"/>
    </source>
</evidence>
<organism evidence="2 3">
    <name type="scientific">Bradyrhizobium cytisi</name>
    <dbReference type="NCBI Taxonomy" id="515489"/>
    <lineage>
        <taxon>Bacteria</taxon>
        <taxon>Pseudomonadati</taxon>
        <taxon>Pseudomonadota</taxon>
        <taxon>Alphaproteobacteria</taxon>
        <taxon>Hyphomicrobiales</taxon>
        <taxon>Nitrobacteraceae</taxon>
        <taxon>Bradyrhizobium</taxon>
    </lineage>
</organism>
<feature type="compositionally biased region" description="Basic and acidic residues" evidence="1">
    <location>
        <begin position="163"/>
        <end position="214"/>
    </location>
</feature>
<feature type="region of interest" description="Disordered" evidence="1">
    <location>
        <begin position="40"/>
        <end position="291"/>
    </location>
</feature>
<gene>
    <name evidence="2" type="ORF">FXB38_26980</name>
</gene>